<dbReference type="AlphaFoldDB" id="A0A2R5ERK2"/>
<proteinExistence type="predicted"/>
<gene>
    <name evidence="1" type="ORF">PAT3040_03954</name>
</gene>
<comment type="caution">
    <text evidence="1">The sequence shown here is derived from an EMBL/GenBank/DDBJ whole genome shotgun (WGS) entry which is preliminary data.</text>
</comment>
<name>A0A2R5ERK2_9BACL</name>
<evidence type="ECO:0000313" key="2">
    <source>
        <dbReference type="Proteomes" id="UP000245202"/>
    </source>
</evidence>
<reference evidence="1 2" key="1">
    <citation type="submission" date="2017-08" db="EMBL/GenBank/DDBJ databases">
        <title>Substantial Increase in Enzyme Production by Combined Drug-Resistance Mutations in Paenibacillus agaridevorans.</title>
        <authorList>
            <person name="Tanaka Y."/>
            <person name="Funane K."/>
            <person name="Hosaka T."/>
            <person name="Shiwa Y."/>
            <person name="Fujita N."/>
            <person name="Miyazaki T."/>
            <person name="Yoshikawa H."/>
            <person name="Murakami K."/>
            <person name="Kasahara K."/>
            <person name="Inaoka T."/>
            <person name="Hiraga Y."/>
            <person name="Ochi K."/>
        </authorList>
    </citation>
    <scope>NUCLEOTIDE SEQUENCE [LARGE SCALE GENOMIC DNA]</scope>
    <source>
        <strain evidence="1 2">T-3040</strain>
    </source>
</reference>
<keyword evidence="2" id="KW-1185">Reference proteome</keyword>
<dbReference type="EMBL" id="BDQX01000210">
    <property type="protein sequence ID" value="GBG09310.1"/>
    <property type="molecule type" value="Genomic_DNA"/>
</dbReference>
<dbReference type="Proteomes" id="UP000245202">
    <property type="component" value="Unassembled WGS sequence"/>
</dbReference>
<accession>A0A2R5ERK2</accession>
<protein>
    <submittedName>
        <fullName evidence="1">Uncharacterized protein</fullName>
    </submittedName>
</protein>
<evidence type="ECO:0000313" key="1">
    <source>
        <dbReference type="EMBL" id="GBG09310.1"/>
    </source>
</evidence>
<dbReference type="RefSeq" id="WP_108994073.1">
    <property type="nucleotide sequence ID" value="NZ_BDQX01000210.1"/>
</dbReference>
<sequence length="197" mass="23729">MDTKKNIEKISLLKEKMSDWHKLSDEELFLAVKEFEKTPRLEVSIYYQDLFNDPKFSQTLLDIYNKHKDVTKLVVLLVSAIGNMIQRYDLPETKEIYEFMLENSDKSNLGPYVALFLPRFKHFESYDKKWEYFMNIKKMSPKKVAESSFETIMDLYLEKIPETYKNEVIEYFNKKVEKSNNEYGKQYYRDIIIKIMS</sequence>
<organism evidence="1 2">
    <name type="scientific">Paenibacillus agaridevorans</name>
    <dbReference type="NCBI Taxonomy" id="171404"/>
    <lineage>
        <taxon>Bacteria</taxon>
        <taxon>Bacillati</taxon>
        <taxon>Bacillota</taxon>
        <taxon>Bacilli</taxon>
        <taxon>Bacillales</taxon>
        <taxon>Paenibacillaceae</taxon>
        <taxon>Paenibacillus</taxon>
    </lineage>
</organism>